<dbReference type="SUPFAM" id="SSF53756">
    <property type="entry name" value="UDP-Glycosyltransferase/glycogen phosphorylase"/>
    <property type="match status" value="1"/>
</dbReference>
<dbReference type="Gene3D" id="3.40.50.2000">
    <property type="entry name" value="Glycogen Phosphorylase B"/>
    <property type="match status" value="2"/>
</dbReference>
<dbReference type="AlphaFoldDB" id="A0A2M8EST1"/>
<evidence type="ECO:0000313" key="3">
    <source>
        <dbReference type="EMBL" id="PJC28185.1"/>
    </source>
</evidence>
<dbReference type="CDD" id="cd03801">
    <property type="entry name" value="GT4_PimA-like"/>
    <property type="match status" value="1"/>
</dbReference>
<accession>A0A2M8EST1</accession>
<evidence type="ECO:0000259" key="2">
    <source>
        <dbReference type="Pfam" id="PF13439"/>
    </source>
</evidence>
<proteinExistence type="predicted"/>
<comment type="caution">
    <text evidence="3">The sequence shown here is derived from an EMBL/GenBank/DDBJ whole genome shotgun (WGS) entry which is preliminary data.</text>
</comment>
<dbReference type="InterPro" id="IPR001296">
    <property type="entry name" value="Glyco_trans_1"/>
</dbReference>
<reference evidence="4" key="1">
    <citation type="submission" date="2017-09" db="EMBL/GenBank/DDBJ databases">
        <title>Depth-based differentiation of microbial function through sediment-hosted aquifers and enrichment of novel symbionts in the deep terrestrial subsurface.</title>
        <authorList>
            <person name="Probst A.J."/>
            <person name="Ladd B."/>
            <person name="Jarett J.K."/>
            <person name="Geller-Mcgrath D.E."/>
            <person name="Sieber C.M.K."/>
            <person name="Emerson J.B."/>
            <person name="Anantharaman K."/>
            <person name="Thomas B.C."/>
            <person name="Malmstrom R."/>
            <person name="Stieglmeier M."/>
            <person name="Klingl A."/>
            <person name="Woyke T."/>
            <person name="Ryan C.M."/>
            <person name="Banfield J.F."/>
        </authorList>
    </citation>
    <scope>NUCLEOTIDE SEQUENCE [LARGE SCALE GENOMIC DNA]</scope>
</reference>
<organism evidence="3 4">
    <name type="scientific">Candidatus Shapirobacteria bacterium CG_4_9_14_0_2_um_filter_39_11</name>
    <dbReference type="NCBI Taxonomy" id="1974478"/>
    <lineage>
        <taxon>Bacteria</taxon>
        <taxon>Candidatus Shapironibacteriota</taxon>
    </lineage>
</organism>
<dbReference type="EMBL" id="PFSF01000031">
    <property type="protein sequence ID" value="PJC28185.1"/>
    <property type="molecule type" value="Genomic_DNA"/>
</dbReference>
<dbReference type="Pfam" id="PF00534">
    <property type="entry name" value="Glycos_transf_1"/>
    <property type="match status" value="1"/>
</dbReference>
<dbReference type="InterPro" id="IPR050194">
    <property type="entry name" value="Glycosyltransferase_grp1"/>
</dbReference>
<dbReference type="Proteomes" id="UP000229816">
    <property type="component" value="Unassembled WGS sequence"/>
</dbReference>
<protein>
    <recommendedName>
        <fullName evidence="5">Glycosyltransferase family 1 protein</fullName>
    </recommendedName>
</protein>
<evidence type="ECO:0008006" key="5">
    <source>
        <dbReference type="Google" id="ProtNLM"/>
    </source>
</evidence>
<sequence length="373" mass="41784">MKVALVIDDRISRPGGIQEYVLGLYDFLEKHGHQPLIFTTGRYSKKAKEGRKIIGIGKPLEFLGNDTQKAIPLIFGQKEKIKGILKREKPDVVHIQGFPGPLSLAFLRYSSSVNVMTYHVVNESALTEVLSKTFVALWKKIDENLQGKIAISEVAVDSAQKFIPGPYKIIPIGIDFDRFKPTTSRINKFEDGKTNILFVGRLDKRKGIEYLLKAYQILGELLPNIRLIIVGDGPEKQKAKDYVRKEKLKNVVFIGAVSRQDLPSYYATADIFCSPATHGESFGVVLLEAMASGLPVVAFDNPGYRSLLGKHSQGFLVFNKSISALAQVLLILTINGELRCQLGNQNRAFVKQFSWEKVGKKILRFYQKLLSQK</sequence>
<dbReference type="Pfam" id="PF13439">
    <property type="entry name" value="Glyco_transf_4"/>
    <property type="match status" value="1"/>
</dbReference>
<evidence type="ECO:0000259" key="1">
    <source>
        <dbReference type="Pfam" id="PF00534"/>
    </source>
</evidence>
<dbReference type="PANTHER" id="PTHR45947">
    <property type="entry name" value="SULFOQUINOVOSYL TRANSFERASE SQD2"/>
    <property type="match status" value="1"/>
</dbReference>
<dbReference type="InterPro" id="IPR028098">
    <property type="entry name" value="Glyco_trans_4-like_N"/>
</dbReference>
<name>A0A2M8EST1_9BACT</name>
<dbReference type="PANTHER" id="PTHR45947:SF3">
    <property type="entry name" value="SULFOQUINOVOSYL TRANSFERASE SQD2"/>
    <property type="match status" value="1"/>
</dbReference>
<feature type="domain" description="Glycosyltransferase subfamily 4-like N-terminal" evidence="2">
    <location>
        <begin position="14"/>
        <end position="178"/>
    </location>
</feature>
<gene>
    <name evidence="3" type="ORF">CO054_01450</name>
</gene>
<feature type="domain" description="Glycosyl transferase family 1" evidence="1">
    <location>
        <begin position="182"/>
        <end position="347"/>
    </location>
</feature>
<evidence type="ECO:0000313" key="4">
    <source>
        <dbReference type="Proteomes" id="UP000229816"/>
    </source>
</evidence>
<dbReference type="GO" id="GO:0016758">
    <property type="term" value="F:hexosyltransferase activity"/>
    <property type="evidence" value="ECO:0007669"/>
    <property type="project" value="TreeGrafter"/>
</dbReference>